<evidence type="ECO:0000256" key="2">
    <source>
        <dbReference type="ARBA" id="ARBA00005675"/>
    </source>
</evidence>
<dbReference type="InterPro" id="IPR050510">
    <property type="entry name" value="Cation_transp_ATPase_P-type"/>
</dbReference>
<keyword evidence="4 10" id="KW-0812">Transmembrane</keyword>
<accession>A0ABY6J7E6</accession>
<dbReference type="InterPro" id="IPR023299">
    <property type="entry name" value="ATPase_P-typ_cyto_dom_N"/>
</dbReference>
<dbReference type="Gene3D" id="2.70.150.10">
    <property type="entry name" value="Calcium-transporting ATPase, cytoplasmic transduction domain A"/>
    <property type="match status" value="1"/>
</dbReference>
<keyword evidence="13" id="KW-1185">Reference proteome</keyword>
<evidence type="ECO:0000256" key="8">
    <source>
        <dbReference type="ARBA" id="ARBA00022989"/>
    </source>
</evidence>
<dbReference type="InterPro" id="IPR018303">
    <property type="entry name" value="ATPase_P-typ_P_site"/>
</dbReference>
<dbReference type="InterPro" id="IPR036412">
    <property type="entry name" value="HAD-like_sf"/>
</dbReference>
<dbReference type="SFLD" id="SFLDG00002">
    <property type="entry name" value="C1.7:_P-type_atpase_like"/>
    <property type="match status" value="1"/>
</dbReference>
<evidence type="ECO:0000256" key="9">
    <source>
        <dbReference type="ARBA" id="ARBA00023136"/>
    </source>
</evidence>
<dbReference type="InterPro" id="IPR008250">
    <property type="entry name" value="ATPase_P-typ_transduc_dom_A_sf"/>
</dbReference>
<dbReference type="Pfam" id="PF00689">
    <property type="entry name" value="Cation_ATPase_C"/>
    <property type="match status" value="1"/>
</dbReference>
<keyword evidence="9 10" id="KW-0472">Membrane</keyword>
<name>A0ABY6J7E6_9BACT</name>
<reference evidence="12" key="1">
    <citation type="submission" date="2022-10" db="EMBL/GenBank/DDBJ databases">
        <title>Chitinophaga sp. nov., isolated from soil.</title>
        <authorList>
            <person name="Jeon C.O."/>
        </authorList>
    </citation>
    <scope>NUCLEOTIDE SEQUENCE</scope>
    <source>
        <strain evidence="12">R8</strain>
    </source>
</reference>
<feature type="transmembrane region" description="Helical" evidence="10">
    <location>
        <begin position="55"/>
        <end position="73"/>
    </location>
</feature>
<proteinExistence type="inferred from homology"/>
<evidence type="ECO:0000256" key="1">
    <source>
        <dbReference type="ARBA" id="ARBA00004651"/>
    </source>
</evidence>
<dbReference type="InterPro" id="IPR044492">
    <property type="entry name" value="P_typ_ATPase_HD_dom"/>
</dbReference>
<comment type="similarity">
    <text evidence="2">Belongs to the cation transport ATPase (P-type) (TC 3.A.3) family. Type IIA subfamily.</text>
</comment>
<dbReference type="PRINTS" id="PR00119">
    <property type="entry name" value="CATATPASE"/>
</dbReference>
<dbReference type="SUPFAM" id="SSF81660">
    <property type="entry name" value="Metal cation-transporting ATPase, ATP-binding domain N"/>
    <property type="match status" value="1"/>
</dbReference>
<dbReference type="SUPFAM" id="SSF81653">
    <property type="entry name" value="Calcium ATPase, transduction domain A"/>
    <property type="match status" value="1"/>
</dbReference>
<dbReference type="InterPro" id="IPR006068">
    <property type="entry name" value="ATPase_P-typ_cation-transptr_C"/>
</dbReference>
<evidence type="ECO:0000256" key="4">
    <source>
        <dbReference type="ARBA" id="ARBA00022692"/>
    </source>
</evidence>
<dbReference type="Gene3D" id="1.20.1110.10">
    <property type="entry name" value="Calcium-transporting ATPase, transmembrane domain"/>
    <property type="match status" value="3"/>
</dbReference>
<dbReference type="Pfam" id="PF00122">
    <property type="entry name" value="E1-E2_ATPase"/>
    <property type="match status" value="1"/>
</dbReference>
<evidence type="ECO:0000256" key="10">
    <source>
        <dbReference type="SAM" id="Phobius"/>
    </source>
</evidence>
<organism evidence="12 13">
    <name type="scientific">Chitinophaga horti</name>
    <dbReference type="NCBI Taxonomy" id="2920382"/>
    <lineage>
        <taxon>Bacteria</taxon>
        <taxon>Pseudomonadati</taxon>
        <taxon>Bacteroidota</taxon>
        <taxon>Chitinophagia</taxon>
        <taxon>Chitinophagales</taxon>
        <taxon>Chitinophagaceae</taxon>
        <taxon>Chitinophaga</taxon>
    </lineage>
</organism>
<dbReference type="InterPro" id="IPR023214">
    <property type="entry name" value="HAD_sf"/>
</dbReference>
<keyword evidence="6" id="KW-0067">ATP-binding</keyword>
<gene>
    <name evidence="12" type="ORF">MKQ68_09900</name>
</gene>
<feature type="transmembrane region" description="Helical" evidence="10">
    <location>
        <begin position="266"/>
        <end position="293"/>
    </location>
</feature>
<dbReference type="InterPro" id="IPR023298">
    <property type="entry name" value="ATPase_P-typ_TM_dom_sf"/>
</dbReference>
<feature type="transmembrane region" description="Helical" evidence="10">
    <location>
        <begin position="824"/>
        <end position="843"/>
    </location>
</feature>
<evidence type="ECO:0000256" key="6">
    <source>
        <dbReference type="ARBA" id="ARBA00022840"/>
    </source>
</evidence>
<evidence type="ECO:0000259" key="11">
    <source>
        <dbReference type="SMART" id="SM00831"/>
    </source>
</evidence>
<evidence type="ECO:0000256" key="7">
    <source>
        <dbReference type="ARBA" id="ARBA00022967"/>
    </source>
</evidence>
<dbReference type="SUPFAM" id="SSF56784">
    <property type="entry name" value="HAD-like"/>
    <property type="match status" value="1"/>
</dbReference>
<keyword evidence="5" id="KW-0547">Nucleotide-binding</keyword>
<dbReference type="SFLD" id="SFLDS00003">
    <property type="entry name" value="Haloacid_Dehalogenase"/>
    <property type="match status" value="1"/>
</dbReference>
<protein>
    <submittedName>
        <fullName evidence="12">Cation-translocating P-type ATPase</fullName>
    </submittedName>
</protein>
<keyword evidence="3" id="KW-1003">Cell membrane</keyword>
<dbReference type="InterPro" id="IPR059000">
    <property type="entry name" value="ATPase_P-type_domA"/>
</dbReference>
<dbReference type="Gene3D" id="3.40.50.1000">
    <property type="entry name" value="HAD superfamily/HAD-like"/>
    <property type="match status" value="1"/>
</dbReference>
<dbReference type="RefSeq" id="WP_264283150.1">
    <property type="nucleotide sequence ID" value="NZ_CP107006.1"/>
</dbReference>
<evidence type="ECO:0000313" key="12">
    <source>
        <dbReference type="EMBL" id="UYQ95410.1"/>
    </source>
</evidence>
<feature type="transmembrane region" description="Helical" evidence="10">
    <location>
        <begin position="79"/>
        <end position="95"/>
    </location>
</feature>
<dbReference type="InterPro" id="IPR004014">
    <property type="entry name" value="ATPase_P-typ_cation-transptr_N"/>
</dbReference>
<dbReference type="Proteomes" id="UP001162741">
    <property type="component" value="Chromosome"/>
</dbReference>
<feature type="transmembrane region" description="Helical" evidence="10">
    <location>
        <begin position="789"/>
        <end position="812"/>
    </location>
</feature>
<sequence>MNWHYSDTAAVTKELATGDKGLTTDEARKRLEQYGSNALESKGHKTAWSILIAQFKDLMIVILAVAAIISAVAGDLTDAIIILVIVILNALVGFIQEFRAEKAMEALQKMAAPKAQVMRDGKATQVEAEELVPGDVVLLEAGVIVPADLRLTETHALRIEEAALTGEAAPVDKTADTLKEEEPPLGDRFNMAYKSAMVTKGRGTGVVVATGMKTEVGKIAEMLQGKEGETPLQKRMADFGRKLTYIVVGICVVLFGLGLLRGESVVTMLLTATSLAVAAIPEALPALITIALARGASRLVTKNALIRKLPAVETLGSVNFICTDKTGTLTQNRMEVTDSLPADKAPVLGKDIPLLYAAMALNQDAKKNDKNEWTGDPTEIALIRYVVDKYPEEEVKAMLDKYPRVAELPFDSDRKRMSTIHQYGDKYLLITKGAAESLEPLFSDKQAVDIMNEASNDMATKGMRVLAYGYRELDTKPAEQPDENELEKDLQYAGITGMIDPPREEVKAAIAECKTAGIQPVMITGDHLQTAAAIGRDIGLLKEDDEVIAGTDLAKLSEEELDQRVKKIKVYARVSPEQKLNIVKSLQRTGNYAAMTGDGVNDAPSLRAANIGIAMGITGTDVSKEAAHMILLDDNFATIVRAVREGRRIYDNIRKFVKYIMTCNGAEIWTFILAPLIGLPIPLQPVHILWINLVTDGLPGLALATEKEEKNIMKRPPADPKESLFARSSGIHIIWVGLLMTAVTLGTQAWAIHIGDTHWQTMVFTVLSLSQLGHVMAIRSDELIITRGVFSNLPLVGAVLLTFGLQMAVIYLPPAQGIFKTQPLTLTELGICMGLSTIVFIAVEIEKLIKRLLVRRK</sequence>
<dbReference type="Gene3D" id="3.40.1110.10">
    <property type="entry name" value="Calcium-transporting ATPase, cytoplasmic domain N"/>
    <property type="match status" value="1"/>
</dbReference>
<evidence type="ECO:0000256" key="5">
    <source>
        <dbReference type="ARBA" id="ARBA00022741"/>
    </source>
</evidence>
<keyword evidence="7" id="KW-1278">Translocase</keyword>
<dbReference type="PANTHER" id="PTHR43294">
    <property type="entry name" value="SODIUM/POTASSIUM-TRANSPORTING ATPASE SUBUNIT ALPHA"/>
    <property type="match status" value="1"/>
</dbReference>
<feature type="transmembrane region" description="Helical" evidence="10">
    <location>
        <begin position="243"/>
        <end position="260"/>
    </location>
</feature>
<keyword evidence="8 10" id="KW-1133">Transmembrane helix</keyword>
<feature type="transmembrane region" description="Helical" evidence="10">
    <location>
        <begin position="656"/>
        <end position="681"/>
    </location>
</feature>
<dbReference type="EMBL" id="CP107006">
    <property type="protein sequence ID" value="UYQ95410.1"/>
    <property type="molecule type" value="Genomic_DNA"/>
</dbReference>
<feature type="transmembrane region" description="Helical" evidence="10">
    <location>
        <begin position="731"/>
        <end position="752"/>
    </location>
</feature>
<evidence type="ECO:0000256" key="3">
    <source>
        <dbReference type="ARBA" id="ARBA00022475"/>
    </source>
</evidence>
<dbReference type="SUPFAM" id="SSF81665">
    <property type="entry name" value="Calcium ATPase, transmembrane domain M"/>
    <property type="match status" value="1"/>
</dbReference>
<dbReference type="Pfam" id="PF00690">
    <property type="entry name" value="Cation_ATPase_N"/>
    <property type="match status" value="1"/>
</dbReference>
<dbReference type="Pfam" id="PF13246">
    <property type="entry name" value="Cation_ATPase"/>
    <property type="match status" value="1"/>
</dbReference>
<dbReference type="PANTHER" id="PTHR43294:SF21">
    <property type="entry name" value="CATION TRANSPORTING ATPASE"/>
    <property type="match status" value="1"/>
</dbReference>
<feature type="domain" description="Cation-transporting P-type ATPase N-terminal" evidence="11">
    <location>
        <begin position="2"/>
        <end position="75"/>
    </location>
</feature>
<dbReference type="PROSITE" id="PS00154">
    <property type="entry name" value="ATPASE_E1_E2"/>
    <property type="match status" value="1"/>
</dbReference>
<dbReference type="SFLD" id="SFLDF00027">
    <property type="entry name" value="p-type_atpase"/>
    <property type="match status" value="1"/>
</dbReference>
<comment type="subcellular location">
    <subcellularLocation>
        <location evidence="1">Cell membrane</location>
        <topology evidence="1">Multi-pass membrane protein</topology>
    </subcellularLocation>
</comment>
<dbReference type="NCBIfam" id="TIGR01494">
    <property type="entry name" value="ATPase_P-type"/>
    <property type="match status" value="3"/>
</dbReference>
<evidence type="ECO:0000313" key="13">
    <source>
        <dbReference type="Proteomes" id="UP001162741"/>
    </source>
</evidence>
<dbReference type="InterPro" id="IPR001757">
    <property type="entry name" value="P_typ_ATPase"/>
</dbReference>
<dbReference type="PRINTS" id="PR00120">
    <property type="entry name" value="HATPASE"/>
</dbReference>
<dbReference type="SMART" id="SM00831">
    <property type="entry name" value="Cation_ATPase_N"/>
    <property type="match status" value="1"/>
</dbReference>